<sequence>MRVSFTKMHGLGNDFVVLDARDRPLPDLTEETVKALSDRHTGIGCDQLIVMQPSTTGDFAMRIYNRDGGEVESCGNAARAVALLHGSKASVDTRGGLIMVEPDDAGARVDMGKPNFAWNAIPLQMPLDTLDMPVAWDELEHPVALGIGNPHIVFFVEDCHGVDLARIGPQIERDPLFPERINVNVATVKSRTAIDLRVWERGAGLTRACGTGACATTAAAIARGLVDRKVTVGLPGGSLQIEQADDGHIWMSGPATRSFEGSFEWDDFE</sequence>
<evidence type="ECO:0000256" key="9">
    <source>
        <dbReference type="PROSITE-ProRule" id="PRU10125"/>
    </source>
</evidence>
<reference evidence="10 11" key="1">
    <citation type="submission" date="2019-12" db="EMBL/GenBank/DDBJ databases">
        <title>Genomic-based taxomic classification of the family Erythrobacteraceae.</title>
        <authorList>
            <person name="Xu L."/>
        </authorList>
    </citation>
    <scope>NUCLEOTIDE SEQUENCE [LARGE SCALE GENOMIC DNA]</scope>
    <source>
        <strain evidence="10 11">MCCC 1A09962</strain>
    </source>
</reference>
<keyword evidence="4 8" id="KW-0028">Amino-acid biosynthesis</keyword>
<feature type="binding site" evidence="8">
    <location>
        <position position="13"/>
    </location>
    <ligand>
        <name>substrate</name>
    </ligand>
</feature>
<dbReference type="HAMAP" id="MF_00197">
    <property type="entry name" value="DAP_epimerase"/>
    <property type="match status" value="1"/>
</dbReference>
<dbReference type="AlphaFoldDB" id="A0A844ZD91"/>
<feature type="binding site" evidence="8">
    <location>
        <begin position="75"/>
        <end position="76"/>
    </location>
    <ligand>
        <name>substrate</name>
    </ligand>
</feature>
<feature type="binding site" evidence="8">
    <location>
        <position position="149"/>
    </location>
    <ligand>
        <name>substrate</name>
    </ligand>
</feature>
<dbReference type="Pfam" id="PF01678">
    <property type="entry name" value="DAP_epimerase"/>
    <property type="match status" value="2"/>
</dbReference>
<comment type="caution">
    <text evidence="10">The sequence shown here is derived from an EMBL/GenBank/DDBJ whole genome shotgun (WGS) entry which is preliminary data.</text>
</comment>
<protein>
    <recommendedName>
        <fullName evidence="3 8">Diaminopimelate epimerase</fullName>
        <shortName evidence="8">DAP epimerase</shortName>
        <ecNumber evidence="3 8">5.1.1.7</ecNumber>
    </recommendedName>
    <alternativeName>
        <fullName evidence="8">PLP-independent amino acid racemase</fullName>
    </alternativeName>
</protein>
<keyword evidence="6 8" id="KW-0413">Isomerase</keyword>
<evidence type="ECO:0000256" key="4">
    <source>
        <dbReference type="ARBA" id="ARBA00022605"/>
    </source>
</evidence>
<comment type="pathway">
    <text evidence="1 8">Amino-acid biosynthesis; L-lysine biosynthesis via DAP pathway; DL-2,6-diaminopimelate from LL-2,6-diaminopimelate: step 1/1.</text>
</comment>
<comment type="catalytic activity">
    <reaction evidence="7 8">
        <text>(2S,6S)-2,6-diaminopimelate = meso-2,6-diaminopimelate</text>
        <dbReference type="Rhea" id="RHEA:15393"/>
        <dbReference type="ChEBI" id="CHEBI:57609"/>
        <dbReference type="ChEBI" id="CHEBI:57791"/>
        <dbReference type="EC" id="5.1.1.7"/>
    </reaction>
</comment>
<dbReference type="SUPFAM" id="SSF54506">
    <property type="entry name" value="Diaminopimelate epimerase-like"/>
    <property type="match status" value="2"/>
</dbReference>
<gene>
    <name evidence="8" type="primary">dapF</name>
    <name evidence="10" type="ORF">GRI38_02950</name>
</gene>
<evidence type="ECO:0000256" key="6">
    <source>
        <dbReference type="ARBA" id="ARBA00023235"/>
    </source>
</evidence>
<organism evidence="10 11">
    <name type="scientific">Parapontixanthobacter aurantiacus</name>
    <dbReference type="NCBI Taxonomy" id="1463599"/>
    <lineage>
        <taxon>Bacteria</taxon>
        <taxon>Pseudomonadati</taxon>
        <taxon>Pseudomonadota</taxon>
        <taxon>Alphaproteobacteria</taxon>
        <taxon>Sphingomonadales</taxon>
        <taxon>Erythrobacteraceae</taxon>
        <taxon>Parapontixanthobacter</taxon>
    </lineage>
</organism>
<accession>A0A844ZD91</accession>
<feature type="active site" description="Proton donor" evidence="8">
    <location>
        <position position="74"/>
    </location>
</feature>
<dbReference type="GO" id="GO:0008837">
    <property type="term" value="F:diaminopimelate epimerase activity"/>
    <property type="evidence" value="ECO:0007669"/>
    <property type="project" value="UniProtKB-UniRule"/>
</dbReference>
<evidence type="ECO:0000256" key="8">
    <source>
        <dbReference type="HAMAP-Rule" id="MF_00197"/>
    </source>
</evidence>
<keyword evidence="8" id="KW-0963">Cytoplasm</keyword>
<dbReference type="GO" id="GO:0005829">
    <property type="term" value="C:cytosol"/>
    <property type="evidence" value="ECO:0007669"/>
    <property type="project" value="TreeGrafter"/>
</dbReference>
<dbReference type="EC" id="5.1.1.7" evidence="3 8"/>
<dbReference type="PANTHER" id="PTHR31689">
    <property type="entry name" value="DIAMINOPIMELATE EPIMERASE, CHLOROPLASTIC"/>
    <property type="match status" value="1"/>
</dbReference>
<dbReference type="OrthoDB" id="9805408at2"/>
<evidence type="ECO:0000313" key="10">
    <source>
        <dbReference type="EMBL" id="MXO84987.1"/>
    </source>
</evidence>
<dbReference type="InterPro" id="IPR001653">
    <property type="entry name" value="DAP_epimerase_DapF"/>
</dbReference>
<comment type="function">
    <text evidence="8">Catalyzes the stereoinversion of LL-2,6-diaminopimelate (L,L-DAP) to meso-diaminopimelate (meso-DAP), a precursor of L-lysine and an essential component of the bacterial peptidoglycan.</text>
</comment>
<proteinExistence type="inferred from homology"/>
<evidence type="ECO:0000256" key="3">
    <source>
        <dbReference type="ARBA" id="ARBA00013080"/>
    </source>
</evidence>
<dbReference type="RefSeq" id="WP_160681474.1">
    <property type="nucleotide sequence ID" value="NZ_WTYW01000001.1"/>
</dbReference>
<comment type="subunit">
    <text evidence="8">Homodimer.</text>
</comment>
<comment type="subcellular location">
    <subcellularLocation>
        <location evidence="8">Cytoplasm</location>
    </subcellularLocation>
</comment>
<evidence type="ECO:0000313" key="11">
    <source>
        <dbReference type="Proteomes" id="UP000433104"/>
    </source>
</evidence>
<feature type="binding site" evidence="8">
    <location>
        <position position="65"/>
    </location>
    <ligand>
        <name>substrate</name>
    </ligand>
</feature>
<feature type="binding site" evidence="8">
    <location>
        <position position="182"/>
    </location>
    <ligand>
        <name>substrate</name>
    </ligand>
</feature>
<dbReference type="Proteomes" id="UP000433104">
    <property type="component" value="Unassembled WGS sequence"/>
</dbReference>
<feature type="binding site" evidence="8">
    <location>
        <begin position="210"/>
        <end position="211"/>
    </location>
    <ligand>
        <name>substrate</name>
    </ligand>
</feature>
<name>A0A844ZD91_9SPHN</name>
<dbReference type="PANTHER" id="PTHR31689:SF0">
    <property type="entry name" value="DIAMINOPIMELATE EPIMERASE"/>
    <property type="match status" value="1"/>
</dbReference>
<feature type="binding site" evidence="8">
    <location>
        <position position="47"/>
    </location>
    <ligand>
        <name>substrate</name>
    </ligand>
</feature>
<dbReference type="InterPro" id="IPR018510">
    <property type="entry name" value="DAP_epimerase_AS"/>
</dbReference>
<feature type="binding site" evidence="8">
    <location>
        <begin position="200"/>
        <end position="201"/>
    </location>
    <ligand>
        <name>substrate</name>
    </ligand>
</feature>
<keyword evidence="11" id="KW-1185">Reference proteome</keyword>
<feature type="site" description="Could be important to modulate the pK values of the two catalytic cysteine residues" evidence="8">
    <location>
        <position position="200"/>
    </location>
</feature>
<dbReference type="PROSITE" id="PS01326">
    <property type="entry name" value="DAP_EPIMERASE"/>
    <property type="match status" value="1"/>
</dbReference>
<feature type="active site" description="Proton acceptor" evidence="8">
    <location>
        <position position="209"/>
    </location>
</feature>
<keyword evidence="5 8" id="KW-0457">Lysine biosynthesis</keyword>
<dbReference type="Gene3D" id="3.10.310.10">
    <property type="entry name" value="Diaminopimelate Epimerase, Chain A, domain 1"/>
    <property type="match status" value="2"/>
</dbReference>
<dbReference type="GO" id="GO:0009089">
    <property type="term" value="P:lysine biosynthetic process via diaminopimelate"/>
    <property type="evidence" value="ECO:0007669"/>
    <property type="project" value="UniProtKB-UniRule"/>
</dbReference>
<evidence type="ECO:0000256" key="1">
    <source>
        <dbReference type="ARBA" id="ARBA00005196"/>
    </source>
</evidence>
<comment type="similarity">
    <text evidence="2 8">Belongs to the diaminopimelate epimerase family.</text>
</comment>
<feature type="active site" evidence="9">
    <location>
        <position position="74"/>
    </location>
</feature>
<dbReference type="UniPathway" id="UPA00034">
    <property type="reaction ID" value="UER00025"/>
</dbReference>
<evidence type="ECO:0000256" key="7">
    <source>
        <dbReference type="ARBA" id="ARBA00051712"/>
    </source>
</evidence>
<dbReference type="EMBL" id="WTYW01000001">
    <property type="protein sequence ID" value="MXO84987.1"/>
    <property type="molecule type" value="Genomic_DNA"/>
</dbReference>
<evidence type="ECO:0000256" key="5">
    <source>
        <dbReference type="ARBA" id="ARBA00023154"/>
    </source>
</evidence>
<dbReference type="NCBIfam" id="TIGR00652">
    <property type="entry name" value="DapF"/>
    <property type="match status" value="1"/>
</dbReference>
<feature type="site" description="Could be important to modulate the pK values of the two catalytic cysteine residues" evidence="8">
    <location>
        <position position="151"/>
    </location>
</feature>
<evidence type="ECO:0000256" key="2">
    <source>
        <dbReference type="ARBA" id="ARBA00010219"/>
    </source>
</evidence>